<evidence type="ECO:0000256" key="1">
    <source>
        <dbReference type="ARBA" id="ARBA00022614"/>
    </source>
</evidence>
<reference evidence="5" key="1">
    <citation type="journal article" date="2023" name="Commun. Biol.">
        <title>Genome analysis of Parmales, the sister group of diatoms, reveals the evolutionary specialization of diatoms from phago-mixotrophs to photoautotrophs.</title>
        <authorList>
            <person name="Ban H."/>
            <person name="Sato S."/>
            <person name="Yoshikawa S."/>
            <person name="Yamada K."/>
            <person name="Nakamura Y."/>
            <person name="Ichinomiya M."/>
            <person name="Sato N."/>
            <person name="Blanc-Mathieu R."/>
            <person name="Endo H."/>
            <person name="Kuwata A."/>
            <person name="Ogata H."/>
        </authorList>
    </citation>
    <scope>NUCLEOTIDE SEQUENCE [LARGE SCALE GENOMIC DNA]</scope>
    <source>
        <strain evidence="5">NIES 3700</strain>
    </source>
</reference>
<gene>
    <name evidence="4" type="ORF">TrLO_g13482</name>
</gene>
<protein>
    <submittedName>
        <fullName evidence="4">Uncharacterized protein</fullName>
    </submittedName>
</protein>
<sequence length="549" mass="60673">MILSQDQSKFGSGGMSSYEGGGEGTKHRRLGFNGNEIPRSFHADDSTIAPHDIAYDDREDDSLAGGAGEDGVYAPLTAKQREERKKVKRAAKEAKKVQREAQKLLNASRSDKRPEVRVQAKLAQQRQAQHDEIAPPEIAPPAAPTSVSLMGGDLTSFDLSLIKHPPSSLTELDLSHNLLADVPGLESLSNLISLNLCRNNLRILPTSIRTLTKLGVLNVSRNELRSNADFLILLTKPPLSSLQTLDLTFNKKIFTQSILDLLNTALPSVNVSVTVTSPPPVGAYVGASAAERDASLLRSQLEPFTTLQLRQRLIETFGKPPYGIHGEAPPSRADVMVELLSEYSKHGERELVRVKGKLLDDKVVEKVLSELELWSERNDKFQERPMIKAEQYMILRSPSEVEEKLIRLGSRRARGAKHKYMENQSLWNAAKAAMVTVDTEFAETFTGLAVTKNFVGSPHIDTTNIGPFYGLSVGDFEDGTGGVRVELDPMTVCEVNTKNRLGRVDGRFPHWVAAYDKSKTRYSLIFYLTEGAVVPKTTAVFSEIEREKK</sequence>
<dbReference type="PROSITE" id="PS51450">
    <property type="entry name" value="LRR"/>
    <property type="match status" value="1"/>
</dbReference>
<dbReference type="InterPro" id="IPR001611">
    <property type="entry name" value="Leu-rich_rpt"/>
</dbReference>
<keyword evidence="2" id="KW-0677">Repeat</keyword>
<dbReference type="OrthoDB" id="1728874at2759"/>
<feature type="compositionally biased region" description="Basic and acidic residues" evidence="3">
    <location>
        <begin position="79"/>
        <end position="102"/>
    </location>
</feature>
<evidence type="ECO:0000256" key="2">
    <source>
        <dbReference type="ARBA" id="ARBA00022737"/>
    </source>
</evidence>
<name>A0A9W7EJ43_9STRA</name>
<dbReference type="PANTHER" id="PTHR48051:SF54">
    <property type="entry name" value="LEUCINE-RICH REPEAT-CONTAINING PROTEIN"/>
    <property type="match status" value="1"/>
</dbReference>
<dbReference type="SUPFAM" id="SSF52075">
    <property type="entry name" value="Outer arm dynein light chain 1"/>
    <property type="match status" value="1"/>
</dbReference>
<evidence type="ECO:0000313" key="4">
    <source>
        <dbReference type="EMBL" id="GMH79790.1"/>
    </source>
</evidence>
<dbReference type="InterPro" id="IPR032675">
    <property type="entry name" value="LRR_dom_sf"/>
</dbReference>
<feature type="region of interest" description="Disordered" evidence="3">
    <location>
        <begin position="1"/>
        <end position="115"/>
    </location>
</feature>
<dbReference type="AlphaFoldDB" id="A0A9W7EJ43"/>
<feature type="compositionally biased region" description="Gly residues" evidence="3">
    <location>
        <begin position="11"/>
        <end position="23"/>
    </location>
</feature>
<dbReference type="EMBL" id="BRXW01000933">
    <property type="protein sequence ID" value="GMH79790.1"/>
    <property type="molecule type" value="Genomic_DNA"/>
</dbReference>
<dbReference type="InterPro" id="IPR050216">
    <property type="entry name" value="LRR_domain-containing"/>
</dbReference>
<dbReference type="Gene3D" id="3.80.10.10">
    <property type="entry name" value="Ribonuclease Inhibitor"/>
    <property type="match status" value="1"/>
</dbReference>
<proteinExistence type="predicted"/>
<dbReference type="GO" id="GO:0005737">
    <property type="term" value="C:cytoplasm"/>
    <property type="evidence" value="ECO:0007669"/>
    <property type="project" value="TreeGrafter"/>
</dbReference>
<feature type="compositionally biased region" description="Polar residues" evidence="3">
    <location>
        <begin position="1"/>
        <end position="10"/>
    </location>
</feature>
<dbReference type="Proteomes" id="UP001165122">
    <property type="component" value="Unassembled WGS sequence"/>
</dbReference>
<accession>A0A9W7EJ43</accession>
<evidence type="ECO:0000256" key="3">
    <source>
        <dbReference type="SAM" id="MobiDB-lite"/>
    </source>
</evidence>
<keyword evidence="5" id="KW-1185">Reference proteome</keyword>
<keyword evidence="1" id="KW-0433">Leucine-rich repeat</keyword>
<comment type="caution">
    <text evidence="4">The sequence shown here is derived from an EMBL/GenBank/DDBJ whole genome shotgun (WGS) entry which is preliminary data.</text>
</comment>
<dbReference type="PANTHER" id="PTHR48051">
    <property type="match status" value="1"/>
</dbReference>
<evidence type="ECO:0000313" key="5">
    <source>
        <dbReference type="Proteomes" id="UP001165122"/>
    </source>
</evidence>
<organism evidence="4 5">
    <name type="scientific">Triparma laevis f. longispina</name>
    <dbReference type="NCBI Taxonomy" id="1714387"/>
    <lineage>
        <taxon>Eukaryota</taxon>
        <taxon>Sar</taxon>
        <taxon>Stramenopiles</taxon>
        <taxon>Ochrophyta</taxon>
        <taxon>Bolidophyceae</taxon>
        <taxon>Parmales</taxon>
        <taxon>Triparmaceae</taxon>
        <taxon>Triparma</taxon>
    </lineage>
</organism>